<accession>A0A8S9QL47</accession>
<proteinExistence type="predicted"/>
<protein>
    <submittedName>
        <fullName evidence="1">Uncharacterized protein</fullName>
    </submittedName>
</protein>
<dbReference type="Proteomes" id="UP000712600">
    <property type="component" value="Unassembled WGS sequence"/>
</dbReference>
<organism evidence="1 2">
    <name type="scientific">Brassica cretica</name>
    <name type="common">Mustard</name>
    <dbReference type="NCBI Taxonomy" id="69181"/>
    <lineage>
        <taxon>Eukaryota</taxon>
        <taxon>Viridiplantae</taxon>
        <taxon>Streptophyta</taxon>
        <taxon>Embryophyta</taxon>
        <taxon>Tracheophyta</taxon>
        <taxon>Spermatophyta</taxon>
        <taxon>Magnoliopsida</taxon>
        <taxon>eudicotyledons</taxon>
        <taxon>Gunneridae</taxon>
        <taxon>Pentapetalae</taxon>
        <taxon>rosids</taxon>
        <taxon>malvids</taxon>
        <taxon>Brassicales</taxon>
        <taxon>Brassicaceae</taxon>
        <taxon>Brassiceae</taxon>
        <taxon>Brassica</taxon>
    </lineage>
</organism>
<comment type="caution">
    <text evidence="1">The sequence shown here is derived from an EMBL/GenBank/DDBJ whole genome shotgun (WGS) entry which is preliminary data.</text>
</comment>
<dbReference type="AlphaFoldDB" id="A0A8S9QL47"/>
<dbReference type="EMBL" id="QGKX02001290">
    <property type="protein sequence ID" value="KAF3538934.1"/>
    <property type="molecule type" value="Genomic_DNA"/>
</dbReference>
<evidence type="ECO:0000313" key="2">
    <source>
        <dbReference type="Proteomes" id="UP000712600"/>
    </source>
</evidence>
<reference evidence="1" key="1">
    <citation type="submission" date="2019-12" db="EMBL/GenBank/DDBJ databases">
        <title>Genome sequencing and annotation of Brassica cretica.</title>
        <authorList>
            <person name="Studholme D.J."/>
            <person name="Sarris P."/>
        </authorList>
    </citation>
    <scope>NUCLEOTIDE SEQUENCE</scope>
    <source>
        <strain evidence="1">PFS-109/04</strain>
        <tissue evidence="1">Leaf</tissue>
    </source>
</reference>
<name>A0A8S9QL47_BRACR</name>
<sequence length="177" mass="20514">MSQEKINFIKVSHMRNFTTYKDVMKQINIKQKLLGERTRFCHSIDRAIRPSIDERPPSSIDICPKPKPTVSENPNFDNQYLTLDEFGIFRDPDGYARAIDGHALQVSKEDIADILQMANGADNLFMQQRTVPAYQQRVTKEFYDTASGIDNRFKKKYRHPTRPSIDVNVPPSIDRRP</sequence>
<gene>
    <name evidence="1" type="ORF">F2Q69_00022548</name>
</gene>
<evidence type="ECO:0000313" key="1">
    <source>
        <dbReference type="EMBL" id="KAF3538934.1"/>
    </source>
</evidence>